<name>A0A9N9ICD9_FUNMO</name>
<organism evidence="1 2">
    <name type="scientific">Funneliformis mosseae</name>
    <name type="common">Endomycorrhizal fungus</name>
    <name type="synonym">Glomus mosseae</name>
    <dbReference type="NCBI Taxonomy" id="27381"/>
    <lineage>
        <taxon>Eukaryota</taxon>
        <taxon>Fungi</taxon>
        <taxon>Fungi incertae sedis</taxon>
        <taxon>Mucoromycota</taxon>
        <taxon>Glomeromycotina</taxon>
        <taxon>Glomeromycetes</taxon>
        <taxon>Glomerales</taxon>
        <taxon>Glomeraceae</taxon>
        <taxon>Funneliformis</taxon>
    </lineage>
</organism>
<comment type="caution">
    <text evidence="1">The sequence shown here is derived from an EMBL/GenBank/DDBJ whole genome shotgun (WGS) entry which is preliminary data.</text>
</comment>
<proteinExistence type="predicted"/>
<dbReference type="AlphaFoldDB" id="A0A9N9ICD9"/>
<accession>A0A9N9ICD9</accession>
<sequence length="130" mass="15087">MQAKVVIDTNKQIMTIKQNNETDVILIMCFSKIDPKVFTPIDFVKEKHDDLELEEIYKNSQHYLNVSFDNNITTINREDCLYCKVLYQDLQEYQIAVSINKAQIEASDKLVEISKGKETPIGNLTKDQQQ</sequence>
<gene>
    <name evidence="1" type="ORF">FMOSSE_LOCUS15585</name>
</gene>
<protein>
    <submittedName>
        <fullName evidence="1">10435_t:CDS:1</fullName>
    </submittedName>
</protein>
<dbReference type="Proteomes" id="UP000789375">
    <property type="component" value="Unassembled WGS sequence"/>
</dbReference>
<evidence type="ECO:0000313" key="1">
    <source>
        <dbReference type="EMBL" id="CAG8729744.1"/>
    </source>
</evidence>
<reference evidence="1" key="1">
    <citation type="submission" date="2021-06" db="EMBL/GenBank/DDBJ databases">
        <authorList>
            <person name="Kallberg Y."/>
            <person name="Tangrot J."/>
            <person name="Rosling A."/>
        </authorList>
    </citation>
    <scope>NUCLEOTIDE SEQUENCE</scope>
    <source>
        <strain evidence="1">87-6 pot B 2015</strain>
    </source>
</reference>
<keyword evidence="2" id="KW-1185">Reference proteome</keyword>
<evidence type="ECO:0000313" key="2">
    <source>
        <dbReference type="Proteomes" id="UP000789375"/>
    </source>
</evidence>
<dbReference type="EMBL" id="CAJVPP010016487">
    <property type="protein sequence ID" value="CAG8729744.1"/>
    <property type="molecule type" value="Genomic_DNA"/>
</dbReference>